<dbReference type="STRING" id="31246.A0A183P0P2"/>
<dbReference type="InterPro" id="IPR019748">
    <property type="entry name" value="FERM_central"/>
</dbReference>
<evidence type="ECO:0000313" key="2">
    <source>
        <dbReference type="Proteomes" id="UP000269396"/>
    </source>
</evidence>
<accession>A0A183P0P2</accession>
<dbReference type="FunFam" id="1.20.80.10:FF:000005">
    <property type="entry name" value="FERM, RhoGEF and pleckstrin domain-containing protein 1"/>
    <property type="match status" value="1"/>
</dbReference>
<dbReference type="InterPro" id="IPR018980">
    <property type="entry name" value="FERM_PH-like_C"/>
</dbReference>
<proteinExistence type="predicted"/>
<gene>
    <name evidence="1" type="ORF">SMTD_LOCUS7926</name>
</gene>
<dbReference type="InterPro" id="IPR000299">
    <property type="entry name" value="FERM_domain"/>
</dbReference>
<dbReference type="EMBL" id="UZAL01028565">
    <property type="protein sequence ID" value="VDP42092.1"/>
    <property type="molecule type" value="Genomic_DNA"/>
</dbReference>
<dbReference type="Proteomes" id="UP000269396">
    <property type="component" value="Unassembled WGS sequence"/>
</dbReference>
<dbReference type="InterPro" id="IPR011993">
    <property type="entry name" value="PH-like_dom_sf"/>
</dbReference>
<name>A0A183P0P2_9TREM</name>
<dbReference type="Gene3D" id="1.20.80.10">
    <property type="match status" value="1"/>
</dbReference>
<dbReference type="InterPro" id="IPR000798">
    <property type="entry name" value="Ez/rad/moesin-like"/>
</dbReference>
<protein>
    <submittedName>
        <fullName evidence="1">Uncharacterized protein</fullName>
    </submittedName>
</protein>
<dbReference type="PANTHER" id="PTHR45858">
    <property type="entry name" value="FERM DOMAIN CONTAINING PROTEIN"/>
    <property type="match status" value="1"/>
</dbReference>
<sequence>MRQYSTKRDFIYRFSVKFYTPHPNLLEEAYTRYLFALQIKRDLVTGTLLCSENTTALLASYIVQAEIGDFIQEEYRTISYLKSLKLLYEPNDERLRRVREFHKSHIGLTPTEADFALLDTARKIEFYGVRLHFARDREGLALNLAVTHLGLLVFQNLIKVNTFSWAKIRKLSFKRKRFLVKLHPENYDTIEFIFDSRDECKQFWKKSIEHHTFFRCTYPDRKLQRRSRLTSSGSSFR</sequence>
<reference evidence="1 2" key="1">
    <citation type="submission" date="2018-11" db="EMBL/GenBank/DDBJ databases">
        <authorList>
            <consortium name="Pathogen Informatics"/>
        </authorList>
    </citation>
    <scope>NUCLEOTIDE SEQUENCE [LARGE SCALE GENOMIC DNA]</scope>
    <source>
        <strain>Denwood</strain>
        <strain evidence="2">Zambia</strain>
    </source>
</reference>
<dbReference type="CDD" id="cd13193">
    <property type="entry name" value="FERM_C_FARP1-like"/>
    <property type="match status" value="1"/>
</dbReference>
<dbReference type="PANTHER" id="PTHR45858:SF5">
    <property type="entry name" value="MOESIN_EZRIN_RADIXIN HOMOLOG 1"/>
    <property type="match status" value="1"/>
</dbReference>
<dbReference type="InterPro" id="IPR051835">
    <property type="entry name" value="RAC1-GEF"/>
</dbReference>
<dbReference type="Pfam" id="PF09380">
    <property type="entry name" value="FERM_C"/>
    <property type="match status" value="1"/>
</dbReference>
<dbReference type="FunFam" id="2.30.29.30:FF:000002">
    <property type="entry name" value="Band 4.1-like protein 5 isoform 1"/>
    <property type="match status" value="1"/>
</dbReference>
<dbReference type="SUPFAM" id="SSF47031">
    <property type="entry name" value="Second domain of FERM"/>
    <property type="match status" value="1"/>
</dbReference>
<dbReference type="InterPro" id="IPR035963">
    <property type="entry name" value="FERM_2"/>
</dbReference>
<dbReference type="GO" id="GO:0008092">
    <property type="term" value="F:cytoskeletal protein binding"/>
    <property type="evidence" value="ECO:0007669"/>
    <property type="project" value="InterPro"/>
</dbReference>
<dbReference type="Gene3D" id="2.30.29.30">
    <property type="entry name" value="Pleckstrin-homology domain (PH domain)/Phosphotyrosine-binding domain (PTB)"/>
    <property type="match status" value="1"/>
</dbReference>
<dbReference type="Pfam" id="PF00373">
    <property type="entry name" value="FERM_M"/>
    <property type="match status" value="1"/>
</dbReference>
<dbReference type="SMART" id="SM01196">
    <property type="entry name" value="FERM_C"/>
    <property type="match status" value="1"/>
</dbReference>
<keyword evidence="2" id="KW-1185">Reference proteome</keyword>
<dbReference type="PRINTS" id="PR00661">
    <property type="entry name" value="ERMFAMILY"/>
</dbReference>
<dbReference type="SUPFAM" id="SSF50729">
    <property type="entry name" value="PH domain-like"/>
    <property type="match status" value="1"/>
</dbReference>
<dbReference type="AlphaFoldDB" id="A0A183P0P2"/>
<dbReference type="InterPro" id="IPR019749">
    <property type="entry name" value="Band_41_domain"/>
</dbReference>
<organism evidence="1 2">
    <name type="scientific">Schistosoma mattheei</name>
    <dbReference type="NCBI Taxonomy" id="31246"/>
    <lineage>
        <taxon>Eukaryota</taxon>
        <taxon>Metazoa</taxon>
        <taxon>Spiralia</taxon>
        <taxon>Lophotrochozoa</taxon>
        <taxon>Platyhelminthes</taxon>
        <taxon>Trematoda</taxon>
        <taxon>Digenea</taxon>
        <taxon>Strigeidida</taxon>
        <taxon>Schistosomatoidea</taxon>
        <taxon>Schistosomatidae</taxon>
        <taxon>Schistosoma</taxon>
    </lineage>
</organism>
<dbReference type="InterPro" id="IPR041788">
    <property type="entry name" value="FARP1/FARP2/FRMD7_FERM_C"/>
</dbReference>
<dbReference type="SMART" id="SM00295">
    <property type="entry name" value="B41"/>
    <property type="match status" value="1"/>
</dbReference>
<dbReference type="InterPro" id="IPR014352">
    <property type="entry name" value="FERM/acyl-CoA-bd_prot_sf"/>
</dbReference>
<dbReference type="PRINTS" id="PR00935">
    <property type="entry name" value="BAND41"/>
</dbReference>
<dbReference type="CDD" id="cd14473">
    <property type="entry name" value="FERM_B-lobe"/>
    <property type="match status" value="1"/>
</dbReference>
<evidence type="ECO:0000313" key="1">
    <source>
        <dbReference type="EMBL" id="VDP42092.1"/>
    </source>
</evidence>
<dbReference type="PROSITE" id="PS50057">
    <property type="entry name" value="FERM_3"/>
    <property type="match status" value="1"/>
</dbReference>
<dbReference type="GO" id="GO:0005085">
    <property type="term" value="F:guanyl-nucleotide exchange factor activity"/>
    <property type="evidence" value="ECO:0007669"/>
    <property type="project" value="TreeGrafter"/>
</dbReference>